<dbReference type="InterPro" id="IPR012349">
    <property type="entry name" value="Split_barrel_FMN-bd"/>
</dbReference>
<protein>
    <recommendedName>
        <fullName evidence="3">Nitroreductase family deazaflavin-dependent oxidoreductase</fullName>
    </recommendedName>
</protein>
<keyword evidence="2" id="KW-1185">Reference proteome</keyword>
<evidence type="ECO:0000313" key="2">
    <source>
        <dbReference type="Proteomes" id="UP000637578"/>
    </source>
</evidence>
<reference evidence="1" key="1">
    <citation type="journal article" date="2014" name="Int. J. Syst. Evol. Microbiol.">
        <title>Complete genome sequence of Corynebacterium casei LMG S-19264T (=DSM 44701T), isolated from a smear-ripened cheese.</title>
        <authorList>
            <consortium name="US DOE Joint Genome Institute (JGI-PGF)"/>
            <person name="Walter F."/>
            <person name="Albersmeier A."/>
            <person name="Kalinowski J."/>
            <person name="Ruckert C."/>
        </authorList>
    </citation>
    <scope>NUCLEOTIDE SEQUENCE</scope>
    <source>
        <strain evidence="1">CGMCC 4.5737</strain>
    </source>
</reference>
<dbReference type="Gene3D" id="2.30.110.10">
    <property type="entry name" value="Electron Transport, Fmn-binding Protein, Chain A"/>
    <property type="match status" value="1"/>
</dbReference>
<dbReference type="NCBIfam" id="TIGR00026">
    <property type="entry name" value="hi_GC_TIGR00026"/>
    <property type="match status" value="1"/>
</dbReference>
<dbReference type="InterPro" id="IPR004378">
    <property type="entry name" value="F420H2_quin_Rdtase"/>
</dbReference>
<dbReference type="Pfam" id="PF04075">
    <property type="entry name" value="F420H2_quin_red"/>
    <property type="match status" value="1"/>
</dbReference>
<reference evidence="1" key="2">
    <citation type="submission" date="2020-09" db="EMBL/GenBank/DDBJ databases">
        <authorList>
            <person name="Sun Q."/>
            <person name="Zhou Y."/>
        </authorList>
    </citation>
    <scope>NUCLEOTIDE SEQUENCE</scope>
    <source>
        <strain evidence="1">CGMCC 4.5737</strain>
    </source>
</reference>
<name>A0A8J3CCW4_9PSEU</name>
<sequence length="151" mass="16623">MTSSACGVKGGRARKRRVEILFGRYLANPLVRGLFRLGITPPGHALIETVGRRTGLRRVVPVVCHREGATVWLVAQHGSHAGWVRNIQASPAVRLRIRGHWYDGTAHLLPEDDVRARAATFASSTLGQRLAQAGFRALETTPMTVRIDITR</sequence>
<accession>A0A8J3CCW4</accession>
<comment type="caution">
    <text evidence="1">The sequence shown here is derived from an EMBL/GenBank/DDBJ whole genome shotgun (WGS) entry which is preliminary data.</text>
</comment>
<dbReference type="EMBL" id="BMMK01000015">
    <property type="protein sequence ID" value="GGM60656.1"/>
    <property type="molecule type" value="Genomic_DNA"/>
</dbReference>
<organism evidence="1 2">
    <name type="scientific">Longimycelium tulufanense</name>
    <dbReference type="NCBI Taxonomy" id="907463"/>
    <lineage>
        <taxon>Bacteria</taxon>
        <taxon>Bacillati</taxon>
        <taxon>Actinomycetota</taxon>
        <taxon>Actinomycetes</taxon>
        <taxon>Pseudonocardiales</taxon>
        <taxon>Pseudonocardiaceae</taxon>
        <taxon>Longimycelium</taxon>
    </lineage>
</organism>
<gene>
    <name evidence="1" type="ORF">GCM10012275_34650</name>
</gene>
<dbReference type="RefSeq" id="WP_189058883.1">
    <property type="nucleotide sequence ID" value="NZ_BMMK01000015.1"/>
</dbReference>
<dbReference type="AlphaFoldDB" id="A0A8J3CCW4"/>
<dbReference type="GO" id="GO:0016491">
    <property type="term" value="F:oxidoreductase activity"/>
    <property type="evidence" value="ECO:0007669"/>
    <property type="project" value="InterPro"/>
</dbReference>
<dbReference type="Proteomes" id="UP000637578">
    <property type="component" value="Unassembled WGS sequence"/>
</dbReference>
<proteinExistence type="predicted"/>
<evidence type="ECO:0008006" key="3">
    <source>
        <dbReference type="Google" id="ProtNLM"/>
    </source>
</evidence>
<evidence type="ECO:0000313" key="1">
    <source>
        <dbReference type="EMBL" id="GGM60656.1"/>
    </source>
</evidence>